<dbReference type="eggNOG" id="ENOG502ZIKS">
    <property type="taxonomic scope" value="Bacteria"/>
</dbReference>
<gene>
    <name evidence="2" type="ORF">ALO_10849</name>
</gene>
<dbReference type="EMBL" id="AFGF01000085">
    <property type="protein sequence ID" value="EGO63862.1"/>
    <property type="molecule type" value="Genomic_DNA"/>
</dbReference>
<protein>
    <submittedName>
        <fullName evidence="2">Uncharacterized protein</fullName>
    </submittedName>
</protein>
<evidence type="ECO:0000256" key="1">
    <source>
        <dbReference type="SAM" id="SignalP"/>
    </source>
</evidence>
<evidence type="ECO:0000313" key="2">
    <source>
        <dbReference type="EMBL" id="EGO63862.1"/>
    </source>
</evidence>
<keyword evidence="1" id="KW-0732">Signal</keyword>
<accession>F7NJB4</accession>
<organism evidence="2 3">
    <name type="scientific">Acetonema longum DSM 6540</name>
    <dbReference type="NCBI Taxonomy" id="1009370"/>
    <lineage>
        <taxon>Bacteria</taxon>
        <taxon>Bacillati</taxon>
        <taxon>Bacillota</taxon>
        <taxon>Negativicutes</taxon>
        <taxon>Acetonemataceae</taxon>
        <taxon>Acetonema</taxon>
    </lineage>
</organism>
<keyword evidence="3" id="KW-1185">Reference proteome</keyword>
<comment type="caution">
    <text evidence="2">The sequence shown here is derived from an EMBL/GenBank/DDBJ whole genome shotgun (WGS) entry which is preliminary data.</text>
</comment>
<name>F7NJB4_9FIRM</name>
<proteinExistence type="predicted"/>
<sequence>MVRLRKLVLAAFLAASLSAVNVYASSAVPAQEPETQEAQSEQQGQVKLFKATYSENNSEASIPQIDGMKDTALQDTINNTLKISIIPPNTSLKGDFEVTFYSPKLLGIHFQGVTSSSEGSQPSNIDKTVHIDLTTGKLYKLEDLFKPVDFERTIKKICLTNDSKLRITNTSPSIQWTYEDFSETWNKETGSFVLLSDSIIVYSVQPEGLRGYKIPYAELKSVINRNGALWKILQEGTVNIS</sequence>
<feature type="signal peptide" evidence="1">
    <location>
        <begin position="1"/>
        <end position="24"/>
    </location>
</feature>
<dbReference type="AlphaFoldDB" id="F7NJB4"/>
<dbReference type="RefSeq" id="WP_004095428.1">
    <property type="nucleotide sequence ID" value="NZ_AFGF01000085.1"/>
</dbReference>
<feature type="chain" id="PRO_5003366251" evidence="1">
    <location>
        <begin position="25"/>
        <end position="241"/>
    </location>
</feature>
<dbReference type="OrthoDB" id="5637at2"/>
<reference evidence="2 3" key="1">
    <citation type="journal article" date="2011" name="EMBO J.">
        <title>Structural diversity of bacterial flagellar motors.</title>
        <authorList>
            <person name="Chen S."/>
            <person name="Beeby M."/>
            <person name="Murphy G.E."/>
            <person name="Leadbetter J.R."/>
            <person name="Hendrixson D.R."/>
            <person name="Briegel A."/>
            <person name="Li Z."/>
            <person name="Shi J."/>
            <person name="Tocheva E.I."/>
            <person name="Muller A."/>
            <person name="Dobro M.J."/>
            <person name="Jensen G.J."/>
        </authorList>
    </citation>
    <scope>NUCLEOTIDE SEQUENCE [LARGE SCALE GENOMIC DNA]</scope>
    <source>
        <strain evidence="2 3">DSM 6540</strain>
    </source>
</reference>
<dbReference type="STRING" id="1009370.ALO_10849"/>
<evidence type="ECO:0000313" key="3">
    <source>
        <dbReference type="Proteomes" id="UP000003240"/>
    </source>
</evidence>
<dbReference type="Proteomes" id="UP000003240">
    <property type="component" value="Unassembled WGS sequence"/>
</dbReference>